<evidence type="ECO:0000256" key="2">
    <source>
        <dbReference type="ARBA" id="ARBA00022723"/>
    </source>
</evidence>
<dbReference type="Gene3D" id="2.10.110.10">
    <property type="entry name" value="Cysteine Rich Protein"/>
    <property type="match status" value="3"/>
</dbReference>
<dbReference type="InterPro" id="IPR033726">
    <property type="entry name" value="LIM2_prickle"/>
</dbReference>
<evidence type="ECO:0000259" key="9">
    <source>
        <dbReference type="PROSITE" id="PS51303"/>
    </source>
</evidence>
<dbReference type="Pfam" id="PF06297">
    <property type="entry name" value="PET"/>
    <property type="match status" value="1"/>
</dbReference>
<dbReference type="InterPro" id="IPR001781">
    <property type="entry name" value="Znf_LIM"/>
</dbReference>
<feature type="compositionally biased region" description="Polar residues" evidence="7">
    <location>
        <begin position="202"/>
        <end position="215"/>
    </location>
</feature>
<feature type="domain" description="PET" evidence="9">
    <location>
        <begin position="679"/>
        <end position="787"/>
    </location>
</feature>
<dbReference type="InterPro" id="IPR033727">
    <property type="entry name" value="LIM3_prickle"/>
</dbReference>
<dbReference type="eggNOG" id="KOG1704">
    <property type="taxonomic scope" value="Eukaryota"/>
</dbReference>
<dbReference type="KEGG" id="mde:101896748"/>
<dbReference type="PANTHER" id="PTHR24211">
    <property type="entry name" value="LIM DOMAIN-CONTAINING PROTEIN"/>
    <property type="match status" value="1"/>
</dbReference>
<evidence type="ECO:0000313" key="10">
    <source>
        <dbReference type="EnsemblMetazoa" id="MDOA010654-PB"/>
    </source>
</evidence>
<dbReference type="PANTHER" id="PTHR24211:SF20">
    <property type="entry name" value="PROTEIN ESPINAS-RELATED"/>
    <property type="match status" value="1"/>
</dbReference>
<feature type="compositionally biased region" description="Polar residues" evidence="7">
    <location>
        <begin position="351"/>
        <end position="362"/>
    </location>
</feature>
<keyword evidence="5 6" id="KW-0440">LIM domain</keyword>
<feature type="domain" description="LIM zinc-binding" evidence="8">
    <location>
        <begin position="786"/>
        <end position="850"/>
    </location>
</feature>
<dbReference type="SUPFAM" id="SSF57716">
    <property type="entry name" value="Glucocorticoid receptor-like (DNA-binding domain)"/>
    <property type="match status" value="2"/>
</dbReference>
<sequence>MSSNSMSSSIEPVVPRTANLLACKQWWRVCFLYGDQQKYYRQVYSKAAAQRLALSAAKTASMGLTSEQNNENDNNNNPESEYDTVAIDFIETQLDADADDTEDASRDNTATMTIKNHINTPCRATTKEHQTPVALFPSKCETNAGGQANNNGSSSGGGGGGGTGSSTLRKSKRLLRSLRGHRKGGGDTNNETSTSTNETNSAQHGTASWNRPSSHNLRDTLETLKNLSLNNRQQQPTTTTSQAVDSSQFVAEPTKQNAKHTLLDDPFLFGIDEDHLGDLIRGKTLHNYTPPTAIENVSRYFNLFSEADQEALSSFNPECMALEMLVDDVVEEEEEEKKPALPPKRGGGGTPKSTTASANNDLRLSESDLEFLNLNLRNRSLPRHLKPAKDPHDISFTFKEDEDEDSKRETANADTNENDNEPISRTPLTQVSYLQKIPTLPRHFSPSSAAAATAGSVGGPSASSNTPPPLPPLGSLRHLGQSNVPSSSTTAASALSSTTSGPMPSSSSAGALFNPAGLPTSPLPMQRQYLQQQQQQQQQHQQLQQTPHLPPLPPHQQQLHPHHHHQYLPPHLQTHHQPQQTSASLPHHHQQQQPSQYSPAASASSSISKYSSSSIKHPPHHHQHQHQQQQQQQQQQTQQQHPHQQTHQLSPAISSPSPPSLLHHPSGGFHAPFMVGQHLDIQRQSHSDDDSGCALEEYTWVPPGLRPDQVRLYFSQISDDKVPYVNSPGEQYRVRQLLHQLPPHDNEVRYCHSLTDEERKELRLFSTQRKRDALGRGNVRPLMSARPCDGCDDLISTGDMAVFASRLGPNTSWHPGCFVCCVCRELLVDLIYFHRDGRLYCGRHHAETLKPRCSACDEIILADECTEAEGRAWHMNHFACQECEKQLGGQRYIMREGKPYCLLCFDAMFAEYCDYCGEAIGVDQGQMSHDGQHWHATDECFSCNTCRCSLLGRAFLPRRGSIYCSIACSKGEPPTPSDSSGTGMYTTPTPPTQRVRPQTRIPSSHASSSPPMSPLQQQQHQQNFNNAMYQLQSQQIAAGISNSSSVNVVGGSNVGLVAISTSSDGAKQSYPTSDSDAGVVKDMEHTAGDFTDFSGGINSSSSQNMSPLTSPGEFNHLMPKPMELKREGPYNFNEMALNLDSTWPNKPILTGATSYNLQRQLHQISEVENSKTSSMPELSIQTNSSLPKNPNAITQQYGNCPEYSQPLQQTQAHPATSAPPSEVPDLPTPNLSVASTALPPELMGSPTASAGERSIVSHQSAQSGTNPPIHPVSILSGASSSSPMSGGGESKKAKGVRFEGIPADTLPRSRSYSGNGAGTNRSTDNSSEPTQRHGGHSSRRRRRRKSHRSGSGHRSNSTTRADTYNTTQPLSSSYQGPPSILQSATLDPTRHHHSSQTTMSTGQHDDDSDDASSVCSTCSSSSSSSEDYMMYQLPQRRHYGGVRVSYVPNDALAYDRKRKTSDANDKDKNCIIS</sequence>
<dbReference type="VEuPathDB" id="VectorBase:MDOMA2_004113"/>
<feature type="compositionally biased region" description="Low complexity" evidence="7">
    <location>
        <begin position="626"/>
        <end position="666"/>
    </location>
</feature>
<feature type="compositionally biased region" description="Polar residues" evidence="7">
    <location>
        <begin position="1205"/>
        <end position="1214"/>
    </location>
</feature>
<feature type="compositionally biased region" description="Polar residues" evidence="7">
    <location>
        <begin position="1308"/>
        <end position="1329"/>
    </location>
</feature>
<feature type="region of interest" description="Disordered" evidence="7">
    <location>
        <begin position="138"/>
        <end position="215"/>
    </location>
</feature>
<evidence type="ECO:0000256" key="3">
    <source>
        <dbReference type="ARBA" id="ARBA00022737"/>
    </source>
</evidence>
<dbReference type="GO" id="GO:0008270">
    <property type="term" value="F:zinc ion binding"/>
    <property type="evidence" value="ECO:0007669"/>
    <property type="project" value="InterPro"/>
</dbReference>
<evidence type="ECO:0000256" key="4">
    <source>
        <dbReference type="ARBA" id="ARBA00022833"/>
    </source>
</evidence>
<gene>
    <name evidence="10" type="primary">101896748</name>
</gene>
<feature type="compositionally biased region" description="Polar residues" evidence="7">
    <location>
        <begin position="1356"/>
        <end position="1386"/>
    </location>
</feature>
<evidence type="ECO:0000256" key="7">
    <source>
        <dbReference type="SAM" id="MobiDB-lite"/>
    </source>
</evidence>
<organism evidence="10">
    <name type="scientific">Musca domestica</name>
    <name type="common">House fly</name>
    <dbReference type="NCBI Taxonomy" id="7370"/>
    <lineage>
        <taxon>Eukaryota</taxon>
        <taxon>Metazoa</taxon>
        <taxon>Ecdysozoa</taxon>
        <taxon>Arthropoda</taxon>
        <taxon>Hexapoda</taxon>
        <taxon>Insecta</taxon>
        <taxon>Pterygota</taxon>
        <taxon>Neoptera</taxon>
        <taxon>Endopterygota</taxon>
        <taxon>Diptera</taxon>
        <taxon>Brachycera</taxon>
        <taxon>Muscomorpha</taxon>
        <taxon>Muscoidea</taxon>
        <taxon>Muscidae</taxon>
        <taxon>Musca</taxon>
    </lineage>
</organism>
<feature type="compositionally biased region" description="Polar residues" evidence="7">
    <location>
        <begin position="1166"/>
        <end position="1198"/>
    </location>
</feature>
<protein>
    <recommendedName>
        <fullName evidence="11">LIM domain protein</fullName>
    </recommendedName>
</protein>
<dbReference type="VEuPathDB" id="VectorBase:MDOMA2_019163"/>
<feature type="region of interest" description="Disordered" evidence="7">
    <location>
        <begin position="330"/>
        <end position="362"/>
    </location>
</feature>
<dbReference type="Pfam" id="PF00412">
    <property type="entry name" value="LIM"/>
    <property type="match status" value="2"/>
</dbReference>
<feature type="region of interest" description="Disordered" evidence="7">
    <location>
        <begin position="1166"/>
        <end position="1426"/>
    </location>
</feature>
<feature type="compositionally biased region" description="Low complexity" evidence="7">
    <location>
        <begin position="188"/>
        <end position="201"/>
    </location>
</feature>
<feature type="compositionally biased region" description="Basic residues" evidence="7">
    <location>
        <begin position="169"/>
        <end position="183"/>
    </location>
</feature>
<dbReference type="FunFam" id="2.10.110.10:FF:000035">
    <property type="entry name" value="prickle-like protein 2 isoform X1"/>
    <property type="match status" value="1"/>
</dbReference>
<dbReference type="InterPro" id="IPR033725">
    <property type="entry name" value="LIM1_prickle"/>
</dbReference>
<keyword evidence="2 6" id="KW-0479">Metal-binding</keyword>
<feature type="compositionally biased region" description="Low complexity" evidence="7">
    <location>
        <begin position="567"/>
        <end position="616"/>
    </location>
</feature>
<feature type="compositionally biased region" description="Low complexity" evidence="7">
    <location>
        <begin position="142"/>
        <end position="153"/>
    </location>
</feature>
<dbReference type="SMART" id="SM00132">
    <property type="entry name" value="LIM"/>
    <property type="match status" value="3"/>
</dbReference>
<feature type="region of interest" description="Disordered" evidence="7">
    <location>
        <begin position="228"/>
        <end position="248"/>
    </location>
</feature>
<accession>A0A1I8N1U5</accession>
<evidence type="ECO:0000256" key="1">
    <source>
        <dbReference type="ARBA" id="ARBA00008268"/>
    </source>
</evidence>
<dbReference type="FunFam" id="2.10.110.10:FF:000005">
    <property type="entry name" value="Testin isoform 1"/>
    <property type="match status" value="1"/>
</dbReference>
<feature type="region of interest" description="Disordered" evidence="7">
    <location>
        <begin position="444"/>
        <end position="669"/>
    </location>
</feature>
<evidence type="ECO:0000256" key="5">
    <source>
        <dbReference type="ARBA" id="ARBA00023038"/>
    </source>
</evidence>
<dbReference type="CDD" id="cd09420">
    <property type="entry name" value="LIM3_Prickle"/>
    <property type="match status" value="1"/>
</dbReference>
<feature type="compositionally biased region" description="Basic residues" evidence="7">
    <location>
        <begin position="1333"/>
        <end position="1351"/>
    </location>
</feature>
<feature type="compositionally biased region" description="Low complexity" evidence="7">
    <location>
        <begin position="486"/>
        <end position="511"/>
    </location>
</feature>
<dbReference type="PROSITE" id="PS00478">
    <property type="entry name" value="LIM_DOMAIN_1"/>
    <property type="match status" value="1"/>
</dbReference>
<comment type="similarity">
    <text evidence="1">Belongs to the prickle / espinas / testin family.</text>
</comment>
<dbReference type="PROSITE" id="PS50023">
    <property type="entry name" value="LIM_DOMAIN_2"/>
    <property type="match status" value="2"/>
</dbReference>
<feature type="compositionally biased region" description="Polar residues" evidence="7">
    <location>
        <begin position="1256"/>
        <end position="1266"/>
    </location>
</feature>
<feature type="compositionally biased region" description="Low complexity" evidence="7">
    <location>
        <begin position="992"/>
        <end position="1021"/>
    </location>
</feature>
<dbReference type="GO" id="GO:0030182">
    <property type="term" value="P:neuron differentiation"/>
    <property type="evidence" value="ECO:0007669"/>
    <property type="project" value="UniProtKB-ARBA"/>
</dbReference>
<dbReference type="InterPro" id="IPR010442">
    <property type="entry name" value="PET_domain"/>
</dbReference>
<reference evidence="10" key="1">
    <citation type="submission" date="2020-05" db="UniProtKB">
        <authorList>
            <consortium name="EnsemblMetazoa"/>
        </authorList>
    </citation>
    <scope>IDENTIFICATION</scope>
    <source>
        <strain evidence="10">Aabys</strain>
    </source>
</reference>
<evidence type="ECO:0000259" key="8">
    <source>
        <dbReference type="PROSITE" id="PS50023"/>
    </source>
</evidence>
<dbReference type="CDD" id="cd09827">
    <property type="entry name" value="PET_Prickle"/>
    <property type="match status" value="1"/>
</dbReference>
<proteinExistence type="inferred from homology"/>
<feature type="compositionally biased region" description="Gly residues" evidence="7">
    <location>
        <begin position="154"/>
        <end position="164"/>
    </location>
</feature>
<feature type="compositionally biased region" description="Low complexity" evidence="7">
    <location>
        <begin position="1273"/>
        <end position="1284"/>
    </location>
</feature>
<dbReference type="InterPro" id="IPR047120">
    <property type="entry name" value="Pk/Esn/Tes"/>
</dbReference>
<dbReference type="VEuPathDB" id="VectorBase:MDOA010654"/>
<dbReference type="EnsemblMetazoa" id="MDOA010654-RB">
    <property type="protein sequence ID" value="MDOA010654-PB"/>
    <property type="gene ID" value="MDOA010654"/>
</dbReference>
<dbReference type="InterPro" id="IPR033723">
    <property type="entry name" value="PET_prickle"/>
</dbReference>
<keyword evidence="3" id="KW-0677">Repeat</keyword>
<feature type="compositionally biased region" description="Low complexity" evidence="7">
    <location>
        <begin position="528"/>
        <end position="547"/>
    </location>
</feature>
<evidence type="ECO:0000256" key="6">
    <source>
        <dbReference type="PROSITE-ProRule" id="PRU00125"/>
    </source>
</evidence>
<evidence type="ECO:0008006" key="11">
    <source>
        <dbReference type="Google" id="ProtNLM"/>
    </source>
</evidence>
<dbReference type="RefSeq" id="XP_011290992.2">
    <property type="nucleotide sequence ID" value="XM_011292690.3"/>
</dbReference>
<dbReference type="OrthoDB" id="10069167at2759"/>
<keyword evidence="4 6" id="KW-0862">Zinc</keyword>
<dbReference type="CDD" id="cd09415">
    <property type="entry name" value="LIM1_Prickle"/>
    <property type="match status" value="1"/>
</dbReference>
<feature type="region of interest" description="Disordered" evidence="7">
    <location>
        <begin position="970"/>
        <end position="1021"/>
    </location>
</feature>
<dbReference type="CDD" id="cd09418">
    <property type="entry name" value="LIM2_Prickle"/>
    <property type="match status" value="1"/>
</dbReference>
<name>A0A1I8N1U5_MUSDO</name>
<feature type="domain" description="LIM zinc-binding" evidence="8">
    <location>
        <begin position="851"/>
        <end position="911"/>
    </location>
</feature>
<feature type="region of interest" description="Disordered" evidence="7">
    <location>
        <begin position="382"/>
        <end position="428"/>
    </location>
</feature>
<feature type="compositionally biased region" description="Low complexity" evidence="7">
    <location>
        <begin position="1411"/>
        <end position="1426"/>
    </location>
</feature>
<feature type="compositionally biased region" description="Low complexity" evidence="7">
    <location>
        <begin position="445"/>
        <end position="464"/>
    </location>
</feature>
<dbReference type="PROSITE" id="PS51303">
    <property type="entry name" value="PET"/>
    <property type="match status" value="1"/>
</dbReference>
<dbReference type="STRING" id="7370.A0A1I8N1U5"/>